<name>A0A0F9AAU1_9ZZZZ</name>
<reference evidence="1" key="1">
    <citation type="journal article" date="2015" name="Nature">
        <title>Complex archaea that bridge the gap between prokaryotes and eukaryotes.</title>
        <authorList>
            <person name="Spang A."/>
            <person name="Saw J.H."/>
            <person name="Jorgensen S.L."/>
            <person name="Zaremba-Niedzwiedzka K."/>
            <person name="Martijn J."/>
            <person name="Lind A.E."/>
            <person name="van Eijk R."/>
            <person name="Schleper C."/>
            <person name="Guy L."/>
            <person name="Ettema T.J."/>
        </authorList>
    </citation>
    <scope>NUCLEOTIDE SEQUENCE</scope>
</reference>
<dbReference type="EMBL" id="LAZR01043652">
    <property type="protein sequence ID" value="KKL06565.1"/>
    <property type="molecule type" value="Genomic_DNA"/>
</dbReference>
<comment type="caution">
    <text evidence="1">The sequence shown here is derived from an EMBL/GenBank/DDBJ whole genome shotgun (WGS) entry which is preliminary data.</text>
</comment>
<accession>A0A0F9AAU1</accession>
<sequence>MNAPENDQIVRAREQADGLDNWAAVLEAHDPGGSAKGILMLRAAAKTLRGTAKMPTKITEAAEALSDNVHCFCWQEAENLLTHGRTIEWACSCADHPNSEWCDCPFCVLFRQYRPVQAIEQ</sequence>
<dbReference type="AlphaFoldDB" id="A0A0F9AAU1"/>
<organism evidence="1">
    <name type="scientific">marine sediment metagenome</name>
    <dbReference type="NCBI Taxonomy" id="412755"/>
    <lineage>
        <taxon>unclassified sequences</taxon>
        <taxon>metagenomes</taxon>
        <taxon>ecological metagenomes</taxon>
    </lineage>
</organism>
<protein>
    <submittedName>
        <fullName evidence="1">Uncharacterized protein</fullName>
    </submittedName>
</protein>
<evidence type="ECO:0000313" key="1">
    <source>
        <dbReference type="EMBL" id="KKL06565.1"/>
    </source>
</evidence>
<gene>
    <name evidence="1" type="ORF">LCGC14_2594760</name>
</gene>
<proteinExistence type="predicted"/>